<gene>
    <name evidence="1" type="primary">jg17264</name>
    <name evidence="1" type="ORF">PAEG_LOCUS21210</name>
</gene>
<organism evidence="1 2">
    <name type="scientific">Pararge aegeria aegeria</name>
    <dbReference type="NCBI Taxonomy" id="348720"/>
    <lineage>
        <taxon>Eukaryota</taxon>
        <taxon>Metazoa</taxon>
        <taxon>Ecdysozoa</taxon>
        <taxon>Arthropoda</taxon>
        <taxon>Hexapoda</taxon>
        <taxon>Insecta</taxon>
        <taxon>Pterygota</taxon>
        <taxon>Neoptera</taxon>
        <taxon>Endopterygota</taxon>
        <taxon>Lepidoptera</taxon>
        <taxon>Glossata</taxon>
        <taxon>Ditrysia</taxon>
        <taxon>Papilionoidea</taxon>
        <taxon>Nymphalidae</taxon>
        <taxon>Satyrinae</taxon>
        <taxon>Satyrini</taxon>
        <taxon>Parargina</taxon>
        <taxon>Pararge</taxon>
    </lineage>
</organism>
<evidence type="ECO:0000313" key="2">
    <source>
        <dbReference type="Proteomes" id="UP000838756"/>
    </source>
</evidence>
<name>A0A8S4S1N8_9NEOP</name>
<accession>A0A8S4S1N8</accession>
<protein>
    <submittedName>
        <fullName evidence="1">Jg17264 protein</fullName>
    </submittedName>
</protein>
<dbReference type="Proteomes" id="UP000838756">
    <property type="component" value="Unassembled WGS sequence"/>
</dbReference>
<dbReference type="EMBL" id="CAKXAJ010025917">
    <property type="protein sequence ID" value="CAH2245808.1"/>
    <property type="molecule type" value="Genomic_DNA"/>
</dbReference>
<evidence type="ECO:0000313" key="1">
    <source>
        <dbReference type="EMBL" id="CAH2245808.1"/>
    </source>
</evidence>
<reference evidence="1" key="1">
    <citation type="submission" date="2022-03" db="EMBL/GenBank/DDBJ databases">
        <authorList>
            <person name="Lindestad O."/>
        </authorList>
    </citation>
    <scope>NUCLEOTIDE SEQUENCE</scope>
</reference>
<proteinExistence type="predicted"/>
<sequence length="99" mass="10915">MREPAGLRAPLDVLTGVWSPPIRPFFFFSRGEIHQCIDTNTLICGAVIMSDSYRLKPHGVPVPVAWWLGHGNAFAHIRDPASGANGVDYGPIHINPHIY</sequence>
<dbReference type="AlphaFoldDB" id="A0A8S4S1N8"/>
<comment type="caution">
    <text evidence="1">The sequence shown here is derived from an EMBL/GenBank/DDBJ whole genome shotgun (WGS) entry which is preliminary data.</text>
</comment>
<keyword evidence="2" id="KW-1185">Reference proteome</keyword>